<dbReference type="GO" id="GO:0016747">
    <property type="term" value="F:acyltransferase activity, transferring groups other than amino-acyl groups"/>
    <property type="evidence" value="ECO:0007669"/>
    <property type="project" value="InterPro"/>
</dbReference>
<comment type="caution">
    <text evidence="2">The sequence shown here is derived from an EMBL/GenBank/DDBJ whole genome shotgun (WGS) entry which is preliminary data.</text>
</comment>
<dbReference type="RefSeq" id="WP_056937107.1">
    <property type="nucleotide sequence ID" value="NZ_AZFN01000008.1"/>
</dbReference>
<keyword evidence="3" id="KW-1185">Reference proteome</keyword>
<dbReference type="AlphaFoldDB" id="A0A0R1VAV7"/>
<dbReference type="EMBL" id="AZFN01000008">
    <property type="protein sequence ID" value="KRM02664.1"/>
    <property type="molecule type" value="Genomic_DNA"/>
</dbReference>
<dbReference type="PANTHER" id="PTHR43415">
    <property type="entry name" value="SPERMIDINE N(1)-ACETYLTRANSFERASE"/>
    <property type="match status" value="1"/>
</dbReference>
<evidence type="ECO:0000313" key="2">
    <source>
        <dbReference type="EMBL" id="KRM02664.1"/>
    </source>
</evidence>
<protein>
    <submittedName>
        <fullName evidence="2">Phosphinothricin N-acetyltransferase</fullName>
    </submittedName>
</protein>
<reference evidence="2 3" key="1">
    <citation type="journal article" date="2015" name="Genome Announc.">
        <title>Expanding the biotechnology potential of lactobacilli through comparative genomics of 213 strains and associated genera.</title>
        <authorList>
            <person name="Sun Z."/>
            <person name="Harris H.M."/>
            <person name="McCann A."/>
            <person name="Guo C."/>
            <person name="Argimon S."/>
            <person name="Zhang W."/>
            <person name="Yang X."/>
            <person name="Jeffery I.B."/>
            <person name="Cooney J.C."/>
            <person name="Kagawa T.F."/>
            <person name="Liu W."/>
            <person name="Song Y."/>
            <person name="Salvetti E."/>
            <person name="Wrobel A."/>
            <person name="Rasinkangas P."/>
            <person name="Parkhill J."/>
            <person name="Rea M.C."/>
            <person name="O'Sullivan O."/>
            <person name="Ritari J."/>
            <person name="Douillard F.P."/>
            <person name="Paul Ross R."/>
            <person name="Yang R."/>
            <person name="Briner A.E."/>
            <person name="Felis G.E."/>
            <person name="de Vos W.M."/>
            <person name="Barrangou R."/>
            <person name="Klaenhammer T.R."/>
            <person name="Caufield P.W."/>
            <person name="Cui Y."/>
            <person name="Zhang H."/>
            <person name="O'Toole P.W."/>
        </authorList>
    </citation>
    <scope>NUCLEOTIDE SEQUENCE [LARGE SCALE GENOMIC DNA]</scope>
    <source>
        <strain evidence="2 3">DSM 16045</strain>
    </source>
</reference>
<dbReference type="InterPro" id="IPR016181">
    <property type="entry name" value="Acyl_CoA_acyltransferase"/>
</dbReference>
<evidence type="ECO:0000259" key="1">
    <source>
        <dbReference type="PROSITE" id="PS51186"/>
    </source>
</evidence>
<dbReference type="CDD" id="cd04301">
    <property type="entry name" value="NAT_SF"/>
    <property type="match status" value="1"/>
</dbReference>
<dbReference type="Gene3D" id="3.40.630.30">
    <property type="match status" value="1"/>
</dbReference>
<dbReference type="InterPro" id="IPR000182">
    <property type="entry name" value="GNAT_dom"/>
</dbReference>
<gene>
    <name evidence="2" type="ORF">FC60_GL001675</name>
</gene>
<dbReference type="SUPFAM" id="SSF55729">
    <property type="entry name" value="Acyl-CoA N-acyltransferases (Nat)"/>
    <property type="match status" value="1"/>
</dbReference>
<dbReference type="Pfam" id="PF00583">
    <property type="entry name" value="Acetyltransf_1"/>
    <property type="match status" value="1"/>
</dbReference>
<organism evidence="2 3">
    <name type="scientific">Limosilactobacillus gastricus DSM 16045</name>
    <dbReference type="NCBI Taxonomy" id="1423749"/>
    <lineage>
        <taxon>Bacteria</taxon>
        <taxon>Bacillati</taxon>
        <taxon>Bacillota</taxon>
        <taxon>Bacilli</taxon>
        <taxon>Lactobacillales</taxon>
        <taxon>Lactobacillaceae</taxon>
        <taxon>Limosilactobacillus</taxon>
    </lineage>
</organism>
<evidence type="ECO:0000313" key="3">
    <source>
        <dbReference type="Proteomes" id="UP000051739"/>
    </source>
</evidence>
<dbReference type="PANTHER" id="PTHR43415:SF3">
    <property type="entry name" value="GNAT-FAMILY ACETYLTRANSFERASE"/>
    <property type="match status" value="1"/>
</dbReference>
<dbReference type="PROSITE" id="PS51186">
    <property type="entry name" value="GNAT"/>
    <property type="match status" value="1"/>
</dbReference>
<keyword evidence="2" id="KW-0808">Transferase</keyword>
<accession>A0A0R1VAV7</accession>
<sequence>MTIKFEHATNKNLPKIVEIYVEIYNEAIPTHQSTADLEPITIDDRIDWFNSFDDTHPIWLIKANDETVGWVALEQMYGRAAYQKSAEIAIYLSQNGQGKGIGPQAIQFLKDQAKELGLKAIAAYVLSQNQPSRKMFERSGFTEWGHLPKVCIFDDIKRDIYIYGYHPND</sequence>
<proteinExistence type="predicted"/>
<dbReference type="Proteomes" id="UP000051739">
    <property type="component" value="Unassembled WGS sequence"/>
</dbReference>
<name>A0A0R1VAV7_9LACO</name>
<dbReference type="PATRIC" id="fig|1423749.3.peg.1734"/>
<feature type="domain" description="N-acetyltransferase" evidence="1">
    <location>
        <begin position="3"/>
        <end position="159"/>
    </location>
</feature>